<gene>
    <name evidence="3" type="ORF">LSTR_LSTR006610</name>
</gene>
<feature type="region of interest" description="Disordered" evidence="1">
    <location>
        <begin position="914"/>
        <end position="994"/>
    </location>
</feature>
<feature type="compositionally biased region" description="Low complexity" evidence="1">
    <location>
        <begin position="722"/>
        <end position="736"/>
    </location>
</feature>
<dbReference type="PROSITE" id="PS51827">
    <property type="entry name" value="XTBD"/>
    <property type="match status" value="1"/>
</dbReference>
<feature type="compositionally biased region" description="Basic residues" evidence="1">
    <location>
        <begin position="681"/>
        <end position="695"/>
    </location>
</feature>
<evidence type="ECO:0000256" key="1">
    <source>
        <dbReference type="SAM" id="MobiDB-lite"/>
    </source>
</evidence>
<dbReference type="InterPro" id="IPR021859">
    <property type="entry name" value="XTBD"/>
</dbReference>
<feature type="compositionally biased region" description="Basic and acidic residues" evidence="1">
    <location>
        <begin position="1187"/>
        <end position="1198"/>
    </location>
</feature>
<proteinExistence type="predicted"/>
<protein>
    <recommendedName>
        <fullName evidence="2">XRN2-binding (XTBD) domain-containing protein</fullName>
    </recommendedName>
</protein>
<evidence type="ECO:0000313" key="3">
    <source>
        <dbReference type="EMBL" id="RZF39073.1"/>
    </source>
</evidence>
<feature type="compositionally biased region" description="Polar residues" evidence="1">
    <location>
        <begin position="1079"/>
        <end position="1104"/>
    </location>
</feature>
<feature type="compositionally biased region" description="Polar residues" evidence="1">
    <location>
        <begin position="319"/>
        <end position="332"/>
    </location>
</feature>
<feature type="compositionally biased region" description="Basic and acidic residues" evidence="1">
    <location>
        <begin position="1209"/>
        <end position="1219"/>
    </location>
</feature>
<organism evidence="3 4">
    <name type="scientific">Laodelphax striatellus</name>
    <name type="common">Small brown planthopper</name>
    <name type="synonym">Delphax striatella</name>
    <dbReference type="NCBI Taxonomy" id="195883"/>
    <lineage>
        <taxon>Eukaryota</taxon>
        <taxon>Metazoa</taxon>
        <taxon>Ecdysozoa</taxon>
        <taxon>Arthropoda</taxon>
        <taxon>Hexapoda</taxon>
        <taxon>Insecta</taxon>
        <taxon>Pterygota</taxon>
        <taxon>Neoptera</taxon>
        <taxon>Paraneoptera</taxon>
        <taxon>Hemiptera</taxon>
        <taxon>Auchenorrhyncha</taxon>
        <taxon>Fulgoroidea</taxon>
        <taxon>Delphacidae</taxon>
        <taxon>Criomorphinae</taxon>
        <taxon>Laodelphax</taxon>
    </lineage>
</organism>
<feature type="compositionally biased region" description="Basic and acidic residues" evidence="1">
    <location>
        <begin position="576"/>
        <end position="600"/>
    </location>
</feature>
<feature type="compositionally biased region" description="Basic and acidic residues" evidence="1">
    <location>
        <begin position="607"/>
        <end position="659"/>
    </location>
</feature>
<feature type="compositionally biased region" description="Basic and acidic residues" evidence="1">
    <location>
        <begin position="482"/>
        <end position="533"/>
    </location>
</feature>
<accession>A0A482X027</accession>
<keyword evidence="4" id="KW-1185">Reference proteome</keyword>
<feature type="region of interest" description="Disordered" evidence="1">
    <location>
        <begin position="1176"/>
        <end position="1228"/>
    </location>
</feature>
<feature type="compositionally biased region" description="Basic and acidic residues" evidence="1">
    <location>
        <begin position="540"/>
        <end position="568"/>
    </location>
</feature>
<feature type="compositionally biased region" description="Polar residues" evidence="1">
    <location>
        <begin position="930"/>
        <end position="985"/>
    </location>
</feature>
<feature type="compositionally biased region" description="Basic and acidic residues" evidence="1">
    <location>
        <begin position="449"/>
        <end position="464"/>
    </location>
</feature>
<feature type="compositionally biased region" description="Basic and acidic residues" evidence="1">
    <location>
        <begin position="270"/>
        <end position="281"/>
    </location>
</feature>
<comment type="caution">
    <text evidence="3">The sequence shown here is derived from an EMBL/GenBank/DDBJ whole genome shotgun (WGS) entry which is preliminary data.</text>
</comment>
<feature type="domain" description="XRN2-binding (XTBD)" evidence="2">
    <location>
        <begin position="13"/>
        <end position="97"/>
    </location>
</feature>
<reference evidence="3 4" key="1">
    <citation type="journal article" date="2017" name="Gigascience">
        <title>Genome sequence of the small brown planthopper, Laodelphax striatellus.</title>
        <authorList>
            <person name="Zhu J."/>
            <person name="Jiang F."/>
            <person name="Wang X."/>
            <person name="Yang P."/>
            <person name="Bao Y."/>
            <person name="Zhao W."/>
            <person name="Wang W."/>
            <person name="Lu H."/>
            <person name="Wang Q."/>
            <person name="Cui N."/>
            <person name="Li J."/>
            <person name="Chen X."/>
            <person name="Luo L."/>
            <person name="Yu J."/>
            <person name="Kang L."/>
            <person name="Cui F."/>
        </authorList>
    </citation>
    <scope>NUCLEOTIDE SEQUENCE [LARGE SCALE GENOMIC DNA]</scope>
    <source>
        <strain evidence="3">Lst14</strain>
    </source>
</reference>
<dbReference type="EMBL" id="QKKF02020774">
    <property type="protein sequence ID" value="RZF39073.1"/>
    <property type="molecule type" value="Genomic_DNA"/>
</dbReference>
<dbReference type="Proteomes" id="UP000291343">
    <property type="component" value="Unassembled WGS sequence"/>
</dbReference>
<feature type="region of interest" description="Disordered" evidence="1">
    <location>
        <begin position="1348"/>
        <end position="1398"/>
    </location>
</feature>
<feature type="region of interest" description="Disordered" evidence="1">
    <location>
        <begin position="1053"/>
        <end position="1163"/>
    </location>
</feature>
<sequence>MSFRLDWIDKWTVDKYRDVTDTDEQWKLKKKFMLAHCESFPAERLLYWTQIFSNIIYQECSYPASIMTEVEKLSRTVFTSEHAILQNRLYRLLVEALRSGETVTRSHTETSRNTTACEIEESRKIQDTFVDYASLLTKKDQSSPSKNENETVNWDGFNIPRNKGSCINKNIVPQDSSPVTENSRISVLDSALRTVYGEEGYLHDDEDDEDYYLAPNLESSPSPTHIPPRNSDTNRLHHGYKNVEEGSLVSGYERKKFGEVDGSTSRMSKFNRDLSPEEHRQLRNRSQISDYDGRRSSRLFDGPFQSRSPVPAHEERTCSGIQNTDMKSTSNVLDRDDEINPDDFDCESLSNKIYNEGDGNFLSRVLEEDLSGIQYEFSRLRNDKSPERKLISYPILSRLSLDILSKLDSDENELCEENYGSSTLGVVDKEAITHKINYNEKKSIGLFKKEDKNTSRGQDRDSSRHGHYNRKNKSPEQYFDENNSKKLDDDRIDRKKRNDSTHRSPDSRNDRNDSSKSREQDDDRYNRLKRYDSTSKSAVSRHDDRDSRKSRNLDDDRNNRRKIDDSTHKSPVNTHNRRDSSKSREQDDDDRYYRLKRYDSTSKSAVSRRDDRDSRKSRNLDDDRNKRRKETRDSSTNQKDNHCNSREQKSPVSKYDRFSKSKRKHSSHSDSDSECDERDYQRKKSPLRVIRKRDKQHPEKNIALKLNNPKMSQAKVDSTNHSSSLESKSLSGPGSSMNFHQPQPNSYPAEPNFYQPQPHFPHLQPDFIPPQPYLQQPYPDFHQLQTNSYQPEPIVHQLQPNSYQPQPIVHQLQPNSYQPQPIVHQLQPHFQQPQPNFYQDQQNYHYNHGSSGLVNWAHPMAHPPQLAVQQQTLIQQHNVTFIDMKNSNNNSLTVSKKIFPSKPNISSSSIPIRVQTTNNPTHPTKAAISTVPSTSNLASSISTQKKNTNDAPNQVQKAGVSNESAPCKHSNANSKVTSNTSNPGGVSNVVSQTQQSSDQAKILANCQTPTLPPTGLNLLAQLQMRQIAQLQTILSCGIIPLTFNPPVQGIAPFVPGSSSSNPKGSQAQNNFKKKKEANTKISTSGVPSSSASQIQNTTTSVQNNSKKKKEANTKISTSGVPSSSTSQIQKTTTSVQSPLPSVGISVASGKPTVTVPPNNNKRKLADALGKAPKCIINLDDDDDDDTPSEKVPKLDKNQKPSAPECIIDGDDKPSEKVPRLDTNQKLSAPECKTDVDDTRILTPRELSNTSTILLTTHSPLHILLKTLALRTIGRISSVYSHDAGPRELVSARRRSLARDVCRRRSPSSRAYPHPQTSSVALSTSRSAPPYVFPANLRRCDYGSAPHHIRTQQHSARDFNPSDRSRSRVAARSRCTTHLVPRSPSHTPHALLGQQYAHH</sequence>
<dbReference type="STRING" id="195883.A0A482X027"/>
<feature type="region of interest" description="Disordered" evidence="1">
    <location>
        <begin position="449"/>
        <end position="745"/>
    </location>
</feature>
<feature type="region of interest" description="Disordered" evidence="1">
    <location>
        <begin position="1299"/>
        <end position="1324"/>
    </location>
</feature>
<name>A0A482X027_LAOST</name>
<evidence type="ECO:0000259" key="2">
    <source>
        <dbReference type="PROSITE" id="PS51827"/>
    </source>
</evidence>
<dbReference type="OrthoDB" id="2359216at2759"/>
<feature type="compositionally biased region" description="Polar residues" evidence="1">
    <location>
        <begin position="709"/>
        <end position="721"/>
    </location>
</feature>
<evidence type="ECO:0000313" key="4">
    <source>
        <dbReference type="Proteomes" id="UP000291343"/>
    </source>
</evidence>
<feature type="compositionally biased region" description="Polar residues" evidence="1">
    <location>
        <begin position="1056"/>
        <end position="1070"/>
    </location>
</feature>
<feature type="region of interest" description="Disordered" evidence="1">
    <location>
        <begin position="260"/>
        <end position="338"/>
    </location>
</feature>
<dbReference type="InParanoid" id="A0A482X027"/>
<feature type="compositionally biased region" description="Polar residues" evidence="1">
    <location>
        <begin position="1314"/>
        <end position="1324"/>
    </location>
</feature>
<dbReference type="Pfam" id="PF11952">
    <property type="entry name" value="XTBD"/>
    <property type="match status" value="1"/>
</dbReference>
<dbReference type="SMR" id="A0A482X027"/>
<feature type="region of interest" description="Disordered" evidence="1">
    <location>
        <begin position="214"/>
        <end position="242"/>
    </location>
</feature>
<feature type="compositionally biased region" description="Basic and acidic residues" evidence="1">
    <location>
        <begin position="1354"/>
        <end position="1365"/>
    </location>
</feature>
<feature type="compositionally biased region" description="Low complexity" evidence="1">
    <location>
        <begin position="1113"/>
        <end position="1137"/>
    </location>
</feature>